<evidence type="ECO:0000313" key="3">
    <source>
        <dbReference type="EMBL" id="CAK9279169.1"/>
    </source>
</evidence>
<feature type="compositionally biased region" description="Basic and acidic residues" evidence="2">
    <location>
        <begin position="64"/>
        <end position="83"/>
    </location>
</feature>
<name>A0ABP0XJ81_9BRYO</name>
<feature type="region of interest" description="Disordered" evidence="2">
    <location>
        <begin position="32"/>
        <end position="90"/>
    </location>
</feature>
<dbReference type="InterPro" id="IPR001680">
    <property type="entry name" value="WD40_rpt"/>
</dbReference>
<dbReference type="PANTHER" id="PTHR44083:SF45">
    <property type="entry name" value="TOPLESS-RELATED PROTEIN 1"/>
    <property type="match status" value="1"/>
</dbReference>
<gene>
    <name evidence="3" type="ORF">CSSPJE1EN1_LOCUS24647</name>
</gene>
<keyword evidence="4" id="KW-1185">Reference proteome</keyword>
<keyword evidence="1" id="KW-0853">WD repeat</keyword>
<dbReference type="SUPFAM" id="SSF50978">
    <property type="entry name" value="WD40 repeat-like"/>
    <property type="match status" value="1"/>
</dbReference>
<dbReference type="PROSITE" id="PS50082">
    <property type="entry name" value="WD_REPEATS_2"/>
    <property type="match status" value="1"/>
</dbReference>
<dbReference type="PANTHER" id="PTHR44083">
    <property type="entry name" value="TOPLESS-RELATED PROTEIN 1-RELATED"/>
    <property type="match status" value="1"/>
</dbReference>
<dbReference type="InterPro" id="IPR036322">
    <property type="entry name" value="WD40_repeat_dom_sf"/>
</dbReference>
<accession>A0ABP0XJ81</accession>
<dbReference type="SMART" id="SM00320">
    <property type="entry name" value="WD40"/>
    <property type="match status" value="4"/>
</dbReference>
<feature type="region of interest" description="Disordered" evidence="2">
    <location>
        <begin position="451"/>
        <end position="484"/>
    </location>
</feature>
<dbReference type="Gene3D" id="2.130.10.10">
    <property type="entry name" value="YVTN repeat-like/Quinoprotein amine dehydrogenase"/>
    <property type="match status" value="1"/>
</dbReference>
<dbReference type="InterPro" id="IPR027728">
    <property type="entry name" value="Topless_fam"/>
</dbReference>
<dbReference type="Pfam" id="PF00400">
    <property type="entry name" value="WD40"/>
    <property type="match status" value="1"/>
</dbReference>
<sequence>MLSVPLVSGDAVHFSFTLKPPVGNALCVLSTQGGSGSGAGERPSAGSKAGSGLDAPTLNMGRVRPQDRVGNDHSGIEGNRPVDTRSGMPDDLIERTRTWTLTENPDSSQYRSIRLPDTLPLNKVSQLIYTNAGVALLALGTNAVHKLWKWQRSDHNPTGKATASFAPQLWQPPSGILMTNDISETNVEEAVPCTALSRNDSYVISASGGKVSVFNIMTFKVMTTFMPPPPAATFLAFHPQDNNIIAVGLEDSTIQIYNVQVDEVKGMLRGHEKRITGLAFSNALNVLVSSGADAQLCVWGTDGWEKRKSKFVQVQPGRVSPVGDTRVQFHNDQFRLLVVHESQLAIYDAAELERLRHWVPRDSFSASISNATYSCDSQLVYTGFVDGSVGVFDAESLQLRCRLSPSVHIPQGVSNSTVYPLVIAAHPVEPNQFALGLSDGGVLVLEPLESEGKWGVGPPSENGTPTGVPSGPTSRNQGADQTRR</sequence>
<organism evidence="3 4">
    <name type="scientific">Sphagnum jensenii</name>
    <dbReference type="NCBI Taxonomy" id="128206"/>
    <lineage>
        <taxon>Eukaryota</taxon>
        <taxon>Viridiplantae</taxon>
        <taxon>Streptophyta</taxon>
        <taxon>Embryophyta</taxon>
        <taxon>Bryophyta</taxon>
        <taxon>Sphagnophytina</taxon>
        <taxon>Sphagnopsida</taxon>
        <taxon>Sphagnales</taxon>
        <taxon>Sphagnaceae</taxon>
        <taxon>Sphagnum</taxon>
    </lineage>
</organism>
<dbReference type="Proteomes" id="UP001497444">
    <property type="component" value="Chromosome 9"/>
</dbReference>
<protein>
    <submittedName>
        <fullName evidence="3">Uncharacterized protein</fullName>
    </submittedName>
</protein>
<evidence type="ECO:0000313" key="4">
    <source>
        <dbReference type="Proteomes" id="UP001497444"/>
    </source>
</evidence>
<dbReference type="InterPro" id="IPR015943">
    <property type="entry name" value="WD40/YVTN_repeat-like_dom_sf"/>
</dbReference>
<evidence type="ECO:0000256" key="2">
    <source>
        <dbReference type="SAM" id="MobiDB-lite"/>
    </source>
</evidence>
<proteinExistence type="predicted"/>
<dbReference type="EMBL" id="OZ020104">
    <property type="protein sequence ID" value="CAK9279169.1"/>
    <property type="molecule type" value="Genomic_DNA"/>
</dbReference>
<reference evidence="3" key="1">
    <citation type="submission" date="2024-02" db="EMBL/GenBank/DDBJ databases">
        <authorList>
            <consortium name="ELIXIR-Norway"/>
            <consortium name="Elixir Norway"/>
        </authorList>
    </citation>
    <scope>NUCLEOTIDE SEQUENCE</scope>
</reference>
<feature type="compositionally biased region" description="Polar residues" evidence="2">
    <location>
        <begin position="461"/>
        <end position="484"/>
    </location>
</feature>
<evidence type="ECO:0000256" key="1">
    <source>
        <dbReference type="PROSITE-ProRule" id="PRU00221"/>
    </source>
</evidence>
<feature type="repeat" description="WD" evidence="1">
    <location>
        <begin position="268"/>
        <end position="299"/>
    </location>
</feature>
<dbReference type="PROSITE" id="PS50294">
    <property type="entry name" value="WD_REPEATS_REGION"/>
    <property type="match status" value="1"/>
</dbReference>